<dbReference type="EMBL" id="AZSI01000014">
    <property type="protein sequence ID" value="KEY63052.1"/>
    <property type="molecule type" value="Genomic_DNA"/>
</dbReference>
<evidence type="ECO:0000313" key="1">
    <source>
        <dbReference type="EMBL" id="KEY63052.1"/>
    </source>
</evidence>
<protein>
    <submittedName>
        <fullName evidence="1">Uncharacterized protein</fullName>
    </submittedName>
</protein>
<comment type="caution">
    <text evidence="1">The sequence shown here is derived from an EMBL/GenBank/DDBJ whole genome shotgun (WGS) entry which is preliminary data.</text>
</comment>
<dbReference type="PATRIC" id="fig|1415168.3.peg.776"/>
<accession>A0A084ACM3</accession>
<name>A0A084ACM3_LACLC</name>
<evidence type="ECO:0000313" key="2">
    <source>
        <dbReference type="Proteomes" id="UP000028401"/>
    </source>
</evidence>
<dbReference type="AlphaFoldDB" id="A0A084ACM3"/>
<proteinExistence type="predicted"/>
<dbReference type="Proteomes" id="UP000028401">
    <property type="component" value="Unassembled WGS sequence"/>
</dbReference>
<organism evidence="1 2">
    <name type="scientific">Lactococcus cremoris subsp. cremoris GE214</name>
    <dbReference type="NCBI Taxonomy" id="1415168"/>
    <lineage>
        <taxon>Bacteria</taxon>
        <taxon>Bacillati</taxon>
        <taxon>Bacillota</taxon>
        <taxon>Bacilli</taxon>
        <taxon>Lactobacillales</taxon>
        <taxon>Streptococcaceae</taxon>
        <taxon>Lactococcus</taxon>
        <taxon>Lactococcus cremoris subsp. cremoris</taxon>
    </lineage>
</organism>
<sequence length="200" mass="22904">MSFINIVMLPDFISVISDGQITTNELLTQSHFKKFESNPNGFVVGITGFELITNNIRKKFYYQPNLSFEDAELLLRNELEKYKNKQVIFRQNISFNAIIAGFPLAAPSLPRAISFHIENQTISEQNYEKSAVLSLVPDDINFNPNQIITDNLYKTKNISPVFQIQTLQRNALSKVADQSKTVNKVIFQEIIQAKTTDRRQ</sequence>
<gene>
    <name evidence="1" type="ORF">U725_00730</name>
</gene>
<dbReference type="RefSeq" id="WP_042747904.1">
    <property type="nucleotide sequence ID" value="NZ_AZSI01000014.1"/>
</dbReference>
<reference evidence="1 2" key="1">
    <citation type="submission" date="2014-06" db="EMBL/GenBank/DDBJ databases">
        <title>Draft genome sequence of the putrescine producing strain Lactococcus lactis subsp cremoris GE214.</title>
        <authorList>
            <person name="Ladero V."/>
            <person name="Linares D.M."/>
            <person name="del Rio B."/>
            <person name="Mayo B."/>
            <person name="Martin M.C."/>
            <person name="Fernandez M."/>
            <person name="Alvarez M.A."/>
        </authorList>
    </citation>
    <scope>NUCLEOTIDE SEQUENCE [LARGE SCALE GENOMIC DNA]</scope>
    <source>
        <strain evidence="1 2">GE214</strain>
    </source>
</reference>